<gene>
    <name evidence="2" type="ORF">NE663_05870</name>
</gene>
<dbReference type="Proteomes" id="UP001524435">
    <property type="component" value="Unassembled WGS sequence"/>
</dbReference>
<organism evidence="2 3">
    <name type="scientific">Massilicoli timonensis</name>
    <dbReference type="NCBI Taxonomy" id="2015901"/>
    <lineage>
        <taxon>Bacteria</taxon>
        <taxon>Bacillati</taxon>
        <taxon>Bacillota</taxon>
        <taxon>Erysipelotrichia</taxon>
        <taxon>Erysipelotrichales</taxon>
        <taxon>Erysipelotrichaceae</taxon>
        <taxon>Massilicoli</taxon>
    </lineage>
</organism>
<accession>A0ABT1SKN2</accession>
<dbReference type="EMBL" id="JANGCH010000006">
    <property type="protein sequence ID" value="MCQ5121787.1"/>
    <property type="molecule type" value="Genomic_DNA"/>
</dbReference>
<keyword evidence="3" id="KW-1185">Reference proteome</keyword>
<dbReference type="RefSeq" id="WP_256197714.1">
    <property type="nucleotide sequence ID" value="NZ_JANGCH010000006.1"/>
</dbReference>
<proteinExistence type="predicted"/>
<dbReference type="InterPro" id="IPR040809">
    <property type="entry name" value="LPD28"/>
</dbReference>
<reference evidence="2 3" key="1">
    <citation type="submission" date="2022-06" db="EMBL/GenBank/DDBJ databases">
        <title>Isolation of gut microbiota from human fecal samples.</title>
        <authorList>
            <person name="Pamer E.G."/>
            <person name="Barat B."/>
            <person name="Waligurski E."/>
            <person name="Medina S."/>
            <person name="Paddock L."/>
            <person name="Mostad J."/>
        </authorList>
    </citation>
    <scope>NUCLEOTIDE SEQUENCE [LARGE SCALE GENOMIC DNA]</scope>
    <source>
        <strain evidence="2 3">DFI.6.1</strain>
    </source>
</reference>
<evidence type="ECO:0000259" key="1">
    <source>
        <dbReference type="Pfam" id="PF18843"/>
    </source>
</evidence>
<evidence type="ECO:0000313" key="2">
    <source>
        <dbReference type="EMBL" id="MCQ5121787.1"/>
    </source>
</evidence>
<protein>
    <recommendedName>
        <fullName evidence="1">Large polyvalent protein associated domain-containing protein</fullName>
    </recommendedName>
</protein>
<comment type="caution">
    <text evidence="2">The sequence shown here is derived from an EMBL/GenBank/DDBJ whole genome shotgun (WGS) entry which is preliminary data.</text>
</comment>
<evidence type="ECO:0000313" key="3">
    <source>
        <dbReference type="Proteomes" id="UP001524435"/>
    </source>
</evidence>
<feature type="domain" description="Large polyvalent protein associated" evidence="1">
    <location>
        <begin position="414"/>
        <end position="507"/>
    </location>
</feature>
<dbReference type="Pfam" id="PF18843">
    <property type="entry name" value="LPD28"/>
    <property type="match status" value="1"/>
</dbReference>
<name>A0ABT1SKN2_9FIRM</name>
<sequence>MEPDRETLQIEVVAENADRSGVYFTVLDLPAMGGRIWDALQRLRSTATPERPFDVSIRESPKLPELAGITLIAPTLPELNFFARRLAFMPDEDILLLKGVLLQRLEAGRYENGIPMKELINLTYGLDTVMIASNVGDDEALGRFVIENELNEDVNAIPESSLYLLDQAQIGRMQRKNDGGVFVDGCYVVAGEYELAEIYDGTHLPETKEEPEDAVFRLLVAQTPMDDPEETVGSAEWISLPISLEKAEEIAHAQNEICMEDCVYYDMDSAIPQIDDQVYNSMDHFARLNQIAMQYQAMSEPEQIKYKAVLEAEPHLTMEKALELAAHLPEYEFTPSPCDEADFFKEYLSHHLDTRMDQRWLSTIATQAEGARLLQRLGATQTEYGILAARGHSLYELVPYGEPSRELSAQALTDEKLEVVEVLGQTALFTNGRVTEQELPDGLYRYDLREGENVAFATIERNVAANHTGTILTKAPLDFGGQEYLVFDEDTSPNFLGYDLTPEEFLQTDFTQTDAQEEDSAPQMGGIQ</sequence>